<dbReference type="EMBL" id="QXXA01000013">
    <property type="protein sequence ID" value="NBI07592.1"/>
    <property type="molecule type" value="Genomic_DNA"/>
</dbReference>
<feature type="signal peptide" evidence="2">
    <location>
        <begin position="1"/>
        <end position="27"/>
    </location>
</feature>
<evidence type="ECO:0000256" key="1">
    <source>
        <dbReference type="SAM" id="Phobius"/>
    </source>
</evidence>
<dbReference type="AlphaFoldDB" id="A0A845R2D6"/>
<proteinExistence type="predicted"/>
<protein>
    <submittedName>
        <fullName evidence="3">Uncharacterized protein</fullName>
    </submittedName>
</protein>
<feature type="transmembrane region" description="Helical" evidence="1">
    <location>
        <begin position="99"/>
        <end position="118"/>
    </location>
</feature>
<feature type="transmembrane region" description="Helical" evidence="1">
    <location>
        <begin position="130"/>
        <end position="153"/>
    </location>
</feature>
<keyword evidence="2" id="KW-0732">Signal</keyword>
<feature type="chain" id="PRO_5032791805" evidence="2">
    <location>
        <begin position="28"/>
        <end position="238"/>
    </location>
</feature>
<name>A0A845R2D6_9CLOT</name>
<comment type="caution">
    <text evidence="3">The sequence shown here is derived from an EMBL/GenBank/DDBJ whole genome shotgun (WGS) entry which is preliminary data.</text>
</comment>
<keyword evidence="1" id="KW-1133">Transmembrane helix</keyword>
<evidence type="ECO:0000313" key="3">
    <source>
        <dbReference type="EMBL" id="NBI07592.1"/>
    </source>
</evidence>
<reference evidence="3 4" key="1">
    <citation type="submission" date="2018-08" db="EMBL/GenBank/DDBJ databases">
        <title>Murine metabolic-syndrome-specific gut microbial biobank.</title>
        <authorList>
            <person name="Liu C."/>
        </authorList>
    </citation>
    <scope>NUCLEOTIDE SEQUENCE [LARGE SCALE GENOMIC DNA]</scope>
    <source>
        <strain evidence="3 4">583</strain>
    </source>
</reference>
<keyword evidence="4" id="KW-1185">Reference proteome</keyword>
<keyword evidence="1" id="KW-0812">Transmembrane</keyword>
<feature type="transmembrane region" description="Helical" evidence="1">
    <location>
        <begin position="215"/>
        <end position="237"/>
    </location>
</feature>
<evidence type="ECO:0000256" key="2">
    <source>
        <dbReference type="SAM" id="SignalP"/>
    </source>
</evidence>
<evidence type="ECO:0000313" key="4">
    <source>
        <dbReference type="Proteomes" id="UP000467132"/>
    </source>
</evidence>
<dbReference type="Proteomes" id="UP000467132">
    <property type="component" value="Unassembled WGS sequence"/>
</dbReference>
<sequence length="238" mass="27382">MRKYYNKLFKIFMIMFVIILLSSSVYAEQDKGVKNKLDEQNKLLKEKLNDTGLSKEEEVESTVDNMIANSKETKKTTFADIKRNLTIIFLKIALGMRKYSVFVYMFIIVTNVIMINFLGAKSLQKRRKYILMSFFITILFIVVMNIPIVILYFQNNPMHEILTADKMANSLISFISFLQANSLALCLILYLYGFVNELLGDQGNADVPRKTTGAYFKKTAIITFIVLQTLPVAINFII</sequence>
<keyword evidence="1" id="KW-0472">Membrane</keyword>
<gene>
    <name evidence="3" type="ORF">D3Z33_12090</name>
</gene>
<feature type="transmembrane region" description="Helical" evidence="1">
    <location>
        <begin position="173"/>
        <end position="195"/>
    </location>
</feature>
<organism evidence="3 4">
    <name type="scientific">Senegalia massiliensis</name>
    <dbReference type="NCBI Taxonomy" id="1720316"/>
    <lineage>
        <taxon>Bacteria</taxon>
        <taxon>Bacillati</taxon>
        <taxon>Bacillota</taxon>
        <taxon>Clostridia</taxon>
        <taxon>Eubacteriales</taxon>
        <taxon>Clostridiaceae</taxon>
        <taxon>Senegalia</taxon>
    </lineage>
</organism>
<accession>A0A845R2D6</accession>